<proteinExistence type="predicted"/>
<organism evidence="1 2">
    <name type="scientific">Enterococcus faecalis</name>
    <name type="common">Streptococcus faecalis</name>
    <dbReference type="NCBI Taxonomy" id="1351"/>
    <lineage>
        <taxon>Bacteria</taxon>
        <taxon>Bacillati</taxon>
        <taxon>Bacillota</taxon>
        <taxon>Bacilli</taxon>
        <taxon>Lactobacillales</taxon>
        <taxon>Enterococcaceae</taxon>
        <taxon>Enterococcus</taxon>
    </lineage>
</organism>
<protein>
    <submittedName>
        <fullName evidence="1">Plasmid mobilization relaxosome protein MobC</fullName>
    </submittedName>
</protein>
<evidence type="ECO:0000313" key="2">
    <source>
        <dbReference type="Proteomes" id="UP000305511"/>
    </source>
</evidence>
<comment type="caution">
    <text evidence="1">The sequence shown here is derived from an EMBL/GenBank/DDBJ whole genome shotgun (WGS) entry which is preliminary data.</text>
</comment>
<dbReference type="InterPro" id="IPR008687">
    <property type="entry name" value="MobC"/>
</dbReference>
<dbReference type="Proteomes" id="UP000305511">
    <property type="component" value="Unassembled WGS sequence"/>
</dbReference>
<dbReference type="RefSeq" id="WP_002362408.1">
    <property type="nucleotide sequence ID" value="NZ_AP027303.1"/>
</dbReference>
<dbReference type="Pfam" id="PF05713">
    <property type="entry name" value="MobC"/>
    <property type="match status" value="1"/>
</dbReference>
<evidence type="ECO:0000313" key="1">
    <source>
        <dbReference type="EMBL" id="TKK85707.1"/>
    </source>
</evidence>
<gene>
    <name evidence="1" type="primary">mobC</name>
    <name evidence="1" type="ORF">EY666_08780</name>
</gene>
<name>A0A1J6XY92_ENTFL</name>
<accession>A0A1J6XY92</accession>
<dbReference type="AlphaFoldDB" id="A0A1J6XY92"/>
<reference evidence="1 2" key="1">
    <citation type="submission" date="2019-02" db="EMBL/GenBank/DDBJ databases">
        <title>Bacteria dissemination in different level of health care in South Africa: the effectiveness of infections prevention and control.</title>
        <authorList>
            <person name="Shobo C."/>
            <person name="Amoako D.G."/>
            <person name="Allam M."/>
            <person name="Ismail A."/>
            <person name="Bester L.A."/>
            <person name="Essack S.Y."/>
        </authorList>
    </citation>
    <scope>NUCLEOTIDE SEQUENCE [LARGE SCALE GENOMIC DNA]</scope>
    <source>
        <strain evidence="1 2">2SIL2</strain>
    </source>
</reference>
<dbReference type="EMBL" id="SIYF01000199">
    <property type="protein sequence ID" value="TKK85707.1"/>
    <property type="molecule type" value="Genomic_DNA"/>
</dbReference>
<dbReference type="eggNOG" id="ENOG5033BM9">
    <property type="taxonomic scope" value="Bacteria"/>
</dbReference>
<sequence>MENKQKLKRPIQRIVRLSEEENNLIKRKIEESFFPNFQNFALHLLIQGEIRHVDYSELNRLTTEIHKIGININQMARLANQFHEISSEDIKDLTDKVQSLNALVQSELNKLIKRKEQS</sequence>